<reference evidence="1 2" key="1">
    <citation type="submission" date="2017-04" db="EMBL/GenBank/DDBJ databases">
        <authorList>
            <person name="Afonso C.L."/>
            <person name="Miller P.J."/>
            <person name="Scott M.A."/>
            <person name="Spackman E."/>
            <person name="Goraichik I."/>
            <person name="Dimitrov K.M."/>
            <person name="Suarez D.L."/>
            <person name="Swayne D.E."/>
        </authorList>
    </citation>
    <scope>NUCLEOTIDE SEQUENCE [LARGE SCALE GENOMIC DNA]</scope>
    <source>
        <strain evidence="1 2">ToBE</strain>
    </source>
</reference>
<evidence type="ECO:0000313" key="1">
    <source>
        <dbReference type="EMBL" id="SMB97126.1"/>
    </source>
</evidence>
<dbReference type="EMBL" id="LT838272">
    <property type="protein sequence ID" value="SMB97126.1"/>
    <property type="molecule type" value="Genomic_DNA"/>
</dbReference>
<organism evidence="1 2">
    <name type="scientific">Thermanaeromonas toyohensis ToBE</name>
    <dbReference type="NCBI Taxonomy" id="698762"/>
    <lineage>
        <taxon>Bacteria</taxon>
        <taxon>Bacillati</taxon>
        <taxon>Bacillota</taxon>
        <taxon>Clostridia</taxon>
        <taxon>Neomoorellales</taxon>
        <taxon>Neomoorellaceae</taxon>
        <taxon>Thermanaeromonas</taxon>
    </lineage>
</organism>
<dbReference type="AlphaFoldDB" id="A0A1W1VUX6"/>
<name>A0A1W1VUX6_9FIRM</name>
<sequence length="177" mass="19614">MEPVAADIYLGSATSLEALLYACRILSRRLSSWLKERNLVWQRITVCLDTEERPISVSREFTRAQPPENICLHLQRIISGIQAASPVEKISVTLDWLGQAPVSQLAIFDGKDTEREDRLRKAVAAASRAHSGILTRASDLAPSRRELMLSFYDPWRSSIRDTGAPGSLAQTGKNPAV</sequence>
<dbReference type="STRING" id="698762.SAMN00808754_1764"/>
<dbReference type="OrthoDB" id="9808813at2"/>
<gene>
    <name evidence="1" type="ORF">SAMN00808754_1764</name>
</gene>
<evidence type="ECO:0000313" key="2">
    <source>
        <dbReference type="Proteomes" id="UP000192569"/>
    </source>
</evidence>
<dbReference type="Proteomes" id="UP000192569">
    <property type="component" value="Chromosome I"/>
</dbReference>
<protein>
    <submittedName>
        <fullName evidence="1">Uncharacterized protein</fullName>
    </submittedName>
</protein>
<keyword evidence="2" id="KW-1185">Reference proteome</keyword>
<proteinExistence type="predicted"/>
<accession>A0A1W1VUX6</accession>